<dbReference type="GO" id="GO:0003700">
    <property type="term" value="F:DNA-binding transcription factor activity"/>
    <property type="evidence" value="ECO:0007669"/>
    <property type="project" value="InterPro"/>
</dbReference>
<dbReference type="RefSeq" id="WP_183775032.1">
    <property type="nucleotide sequence ID" value="NZ_CAWVEG010000076.1"/>
</dbReference>
<evidence type="ECO:0000256" key="2">
    <source>
        <dbReference type="ARBA" id="ARBA00023125"/>
    </source>
</evidence>
<dbReference type="InterPro" id="IPR018060">
    <property type="entry name" value="HTH_AraC"/>
</dbReference>
<protein>
    <submittedName>
        <fullName evidence="5">YesN/AraC family two-component response regulator</fullName>
    </submittedName>
</protein>
<comment type="caution">
    <text evidence="5">The sequence shown here is derived from an EMBL/GenBank/DDBJ whole genome shotgun (WGS) entry which is preliminary data.</text>
</comment>
<dbReference type="PANTHER" id="PTHR43280:SF2">
    <property type="entry name" value="HTH-TYPE TRANSCRIPTIONAL REGULATOR EXSA"/>
    <property type="match status" value="1"/>
</dbReference>
<accession>A0A7W8HCM1</accession>
<dbReference type="AlphaFoldDB" id="A0A7W8HCM1"/>
<proteinExistence type="predicted"/>
<dbReference type="InterPro" id="IPR009057">
    <property type="entry name" value="Homeodomain-like_sf"/>
</dbReference>
<dbReference type="Pfam" id="PF12833">
    <property type="entry name" value="HTH_18"/>
    <property type="match status" value="1"/>
</dbReference>
<gene>
    <name evidence="5" type="ORF">HNP82_002393</name>
</gene>
<keyword evidence="2" id="KW-0238">DNA-binding</keyword>
<dbReference type="Gene3D" id="1.10.10.60">
    <property type="entry name" value="Homeodomain-like"/>
    <property type="match status" value="2"/>
</dbReference>
<dbReference type="PROSITE" id="PS01124">
    <property type="entry name" value="HTH_ARAC_FAMILY_2"/>
    <property type="match status" value="1"/>
</dbReference>
<dbReference type="SMART" id="SM00342">
    <property type="entry name" value="HTH_ARAC"/>
    <property type="match status" value="1"/>
</dbReference>
<feature type="domain" description="HTH araC/xylS-type" evidence="4">
    <location>
        <begin position="122"/>
        <end position="220"/>
    </location>
</feature>
<evidence type="ECO:0000259" key="4">
    <source>
        <dbReference type="PROSITE" id="PS01124"/>
    </source>
</evidence>
<evidence type="ECO:0000313" key="5">
    <source>
        <dbReference type="EMBL" id="MBB5265250.1"/>
    </source>
</evidence>
<sequence>MNDKSKEVTCKEEFYNFKALCDAALHRDPSQTKAILEKQSRCLFDGEIREADILVFLTSMNRSFYNYILYTMDLSLYQCCYENVRLIHRCKDKNEFFQKAGQIIHAYCHELALNLQDNPYIIRAREYISSHLDENLHLEDVADHLYISKAYLSELFCSCAGCSFSTYITSLRMEKAGQLLRSTALPIHDIGAACGFLSPAYFSTVFARHYGVSPRQYRRKVS</sequence>
<organism evidence="5 6">
    <name type="scientific">Catenibacillus scindens</name>
    <dbReference type="NCBI Taxonomy" id="673271"/>
    <lineage>
        <taxon>Bacteria</taxon>
        <taxon>Bacillati</taxon>
        <taxon>Bacillota</taxon>
        <taxon>Clostridia</taxon>
        <taxon>Lachnospirales</taxon>
        <taxon>Lachnospiraceae</taxon>
        <taxon>Catenibacillus</taxon>
    </lineage>
</organism>
<keyword evidence="3" id="KW-0804">Transcription</keyword>
<dbReference type="PRINTS" id="PR00032">
    <property type="entry name" value="HTHARAC"/>
</dbReference>
<dbReference type="GO" id="GO:0043565">
    <property type="term" value="F:sequence-specific DNA binding"/>
    <property type="evidence" value="ECO:0007669"/>
    <property type="project" value="InterPro"/>
</dbReference>
<dbReference type="SUPFAM" id="SSF46689">
    <property type="entry name" value="Homeodomain-like"/>
    <property type="match status" value="2"/>
</dbReference>
<evidence type="ECO:0000256" key="1">
    <source>
        <dbReference type="ARBA" id="ARBA00023015"/>
    </source>
</evidence>
<evidence type="ECO:0000313" key="6">
    <source>
        <dbReference type="Proteomes" id="UP000543642"/>
    </source>
</evidence>
<keyword evidence="1" id="KW-0805">Transcription regulation</keyword>
<name>A0A7W8HCM1_9FIRM</name>
<evidence type="ECO:0000256" key="3">
    <source>
        <dbReference type="ARBA" id="ARBA00023163"/>
    </source>
</evidence>
<dbReference type="EMBL" id="JACHFW010000010">
    <property type="protein sequence ID" value="MBB5265250.1"/>
    <property type="molecule type" value="Genomic_DNA"/>
</dbReference>
<keyword evidence="6" id="KW-1185">Reference proteome</keyword>
<reference evidence="5 6" key="1">
    <citation type="submission" date="2020-08" db="EMBL/GenBank/DDBJ databases">
        <title>Genomic Encyclopedia of Type Strains, Phase IV (KMG-IV): sequencing the most valuable type-strain genomes for metagenomic binning, comparative biology and taxonomic classification.</title>
        <authorList>
            <person name="Goeker M."/>
        </authorList>
    </citation>
    <scope>NUCLEOTIDE SEQUENCE [LARGE SCALE GENOMIC DNA]</scope>
    <source>
        <strain evidence="5 6">DSM 106146</strain>
    </source>
</reference>
<dbReference type="Proteomes" id="UP000543642">
    <property type="component" value="Unassembled WGS sequence"/>
</dbReference>
<dbReference type="InterPro" id="IPR020449">
    <property type="entry name" value="Tscrpt_reg_AraC-type_HTH"/>
</dbReference>
<dbReference type="PANTHER" id="PTHR43280">
    <property type="entry name" value="ARAC-FAMILY TRANSCRIPTIONAL REGULATOR"/>
    <property type="match status" value="1"/>
</dbReference>